<evidence type="ECO:0000256" key="1">
    <source>
        <dbReference type="SAM" id="MobiDB-lite"/>
    </source>
</evidence>
<reference evidence="2 3" key="1">
    <citation type="journal article" date="2013" name="Genome Announc.">
        <title>Draft Genome Sequence of 'Candidatus Halobonum tyrrellensis' Strain G22, Isolated from the Hypersaline Waters of Lake Tyrrell, Australia.</title>
        <authorList>
            <person name="Ugalde J.A."/>
            <person name="Narasingarao P."/>
            <person name="Kuo S."/>
            <person name="Podell S."/>
            <person name="Allen E.E."/>
        </authorList>
    </citation>
    <scope>NUCLEOTIDE SEQUENCE [LARGE SCALE GENOMIC DNA]</scope>
    <source>
        <strain evidence="2 3">G22</strain>
    </source>
</reference>
<accession>V4HDX7</accession>
<evidence type="ECO:0000313" key="3">
    <source>
        <dbReference type="Proteomes" id="UP000017840"/>
    </source>
</evidence>
<dbReference type="STRING" id="1324957.K933_06777"/>
<organism evidence="2 3">
    <name type="scientific">Candidatus Halobonum tyrrellensis G22</name>
    <dbReference type="NCBI Taxonomy" id="1324957"/>
    <lineage>
        <taxon>Archaea</taxon>
        <taxon>Methanobacteriati</taxon>
        <taxon>Methanobacteriota</taxon>
        <taxon>Stenosarchaea group</taxon>
        <taxon>Halobacteria</taxon>
        <taxon>Halobacteriales</taxon>
        <taxon>Haloferacaceae</taxon>
        <taxon>Candidatus Halobonum</taxon>
    </lineage>
</organism>
<evidence type="ECO:0000313" key="2">
    <source>
        <dbReference type="EMBL" id="ESP88860.1"/>
    </source>
</evidence>
<comment type="caution">
    <text evidence="2">The sequence shown here is derived from an EMBL/GenBank/DDBJ whole genome shotgun (WGS) entry which is preliminary data.</text>
</comment>
<dbReference type="AlphaFoldDB" id="V4HDX7"/>
<feature type="region of interest" description="Disordered" evidence="1">
    <location>
        <begin position="192"/>
        <end position="212"/>
    </location>
</feature>
<dbReference type="EMBL" id="ASGZ01000022">
    <property type="protein sequence ID" value="ESP88860.1"/>
    <property type="molecule type" value="Genomic_DNA"/>
</dbReference>
<keyword evidence="3" id="KW-1185">Reference proteome</keyword>
<name>V4HDX7_9EURY</name>
<gene>
    <name evidence="2" type="ORF">K933_06777</name>
</gene>
<dbReference type="InterPro" id="IPR055710">
    <property type="entry name" value="DUF7286"/>
</dbReference>
<dbReference type="eggNOG" id="arCOG02945">
    <property type="taxonomic scope" value="Archaea"/>
</dbReference>
<dbReference type="Proteomes" id="UP000017840">
    <property type="component" value="Unassembled WGS sequence"/>
</dbReference>
<feature type="non-terminal residue" evidence="2">
    <location>
        <position position="1"/>
    </location>
</feature>
<proteinExistence type="predicted"/>
<sequence>SGGGLSSAAADRLGVRLRVALADEAGSQRVAVPEGATDATVRAERAVARETLRAAVSNETEGAEEALRERYDDHAFGGVLAGLPVAPAPGYWYATANVWSVEVRGAYPRFSVTSPVGGPTGAGGRLRYVRDGSAVDLDVDGDGDAERLGRNERVSFRVETAVAAVVPAGKSGVGDVDGDADERSAGWPCPGVGGGRANEGAETPTGNATCGA</sequence>
<dbReference type="Pfam" id="PF23957">
    <property type="entry name" value="DUF7286"/>
    <property type="match status" value="1"/>
</dbReference>
<protein>
    <submittedName>
        <fullName evidence="2">Uncharacterized protein</fullName>
    </submittedName>
</protein>